<dbReference type="Gene3D" id="3.10.330.10">
    <property type="match status" value="1"/>
</dbReference>
<dbReference type="Gene3D" id="2.40.40.20">
    <property type="match status" value="1"/>
</dbReference>
<comment type="similarity">
    <text evidence="1">Belongs to the AAA ATPase family.</text>
</comment>
<reference evidence="8" key="1">
    <citation type="submission" date="2022-07" db="EMBL/GenBank/DDBJ databases">
        <title>Genome Sequence of Agrocybe chaxingu.</title>
        <authorList>
            <person name="Buettner E."/>
        </authorList>
    </citation>
    <scope>NUCLEOTIDE SEQUENCE</scope>
    <source>
        <strain evidence="8">MP-N11</strain>
    </source>
</reference>
<dbReference type="PANTHER" id="PTHR23077">
    <property type="entry name" value="AAA-FAMILY ATPASE"/>
    <property type="match status" value="1"/>
</dbReference>
<protein>
    <submittedName>
        <fullName evidence="8">Uncharacterized protein</fullName>
    </submittedName>
</protein>
<evidence type="ECO:0000256" key="4">
    <source>
        <dbReference type="ARBA" id="ARBA00022840"/>
    </source>
</evidence>
<dbReference type="GO" id="GO:0005829">
    <property type="term" value="C:cytosol"/>
    <property type="evidence" value="ECO:0007669"/>
    <property type="project" value="TreeGrafter"/>
</dbReference>
<keyword evidence="3" id="KW-0547">Nucleotide-binding</keyword>
<feature type="compositionally biased region" description="Low complexity" evidence="5">
    <location>
        <begin position="942"/>
        <end position="954"/>
    </location>
</feature>
<dbReference type="InterPro" id="IPR050168">
    <property type="entry name" value="AAA_ATPase_domain"/>
</dbReference>
<dbReference type="InterPro" id="IPR003960">
    <property type="entry name" value="ATPase_AAA_CS"/>
</dbReference>
<keyword evidence="2" id="KW-0677">Repeat</keyword>
<dbReference type="InterPro" id="IPR029067">
    <property type="entry name" value="CDC48_domain_2-like_sf"/>
</dbReference>
<organism evidence="8 9">
    <name type="scientific">Agrocybe chaxingu</name>
    <dbReference type="NCBI Taxonomy" id="84603"/>
    <lineage>
        <taxon>Eukaryota</taxon>
        <taxon>Fungi</taxon>
        <taxon>Dikarya</taxon>
        <taxon>Basidiomycota</taxon>
        <taxon>Agaricomycotina</taxon>
        <taxon>Agaricomycetes</taxon>
        <taxon>Agaricomycetidae</taxon>
        <taxon>Agaricales</taxon>
        <taxon>Agaricineae</taxon>
        <taxon>Strophariaceae</taxon>
        <taxon>Agrocybe</taxon>
    </lineage>
</organism>
<dbReference type="SMART" id="SM00382">
    <property type="entry name" value="AAA"/>
    <property type="match status" value="2"/>
</dbReference>
<dbReference type="GO" id="GO:0031593">
    <property type="term" value="F:polyubiquitin modification-dependent protein binding"/>
    <property type="evidence" value="ECO:0007669"/>
    <property type="project" value="TreeGrafter"/>
</dbReference>
<dbReference type="GO" id="GO:0051228">
    <property type="term" value="P:mitotic spindle disassembly"/>
    <property type="evidence" value="ECO:0007669"/>
    <property type="project" value="TreeGrafter"/>
</dbReference>
<dbReference type="GO" id="GO:0005524">
    <property type="term" value="F:ATP binding"/>
    <property type="evidence" value="ECO:0007669"/>
    <property type="project" value="UniProtKB-KW"/>
</dbReference>
<evidence type="ECO:0000256" key="2">
    <source>
        <dbReference type="ARBA" id="ARBA00022737"/>
    </source>
</evidence>
<evidence type="ECO:0000256" key="5">
    <source>
        <dbReference type="SAM" id="MobiDB-lite"/>
    </source>
</evidence>
<comment type="caution">
    <text evidence="8">The sequence shown here is derived from an EMBL/GenBank/DDBJ whole genome shotgun (WGS) entry which is preliminary data.</text>
</comment>
<dbReference type="GO" id="GO:0016887">
    <property type="term" value="F:ATP hydrolysis activity"/>
    <property type="evidence" value="ECO:0007669"/>
    <property type="project" value="InterPro"/>
</dbReference>
<dbReference type="InterPro" id="IPR009010">
    <property type="entry name" value="Asp_de-COase-like_dom_sf"/>
</dbReference>
<dbReference type="Pfam" id="PF17862">
    <property type="entry name" value="AAA_lid_3"/>
    <property type="match status" value="1"/>
</dbReference>
<accession>A0A9W8MZL5</accession>
<dbReference type="GO" id="GO:0005634">
    <property type="term" value="C:nucleus"/>
    <property type="evidence" value="ECO:0007669"/>
    <property type="project" value="TreeGrafter"/>
</dbReference>
<feature type="region of interest" description="Disordered" evidence="5">
    <location>
        <begin position="832"/>
        <end position="954"/>
    </location>
</feature>
<feature type="compositionally biased region" description="Basic residues" evidence="5">
    <location>
        <begin position="844"/>
        <end position="860"/>
    </location>
</feature>
<dbReference type="Gene3D" id="3.40.50.300">
    <property type="entry name" value="P-loop containing nucleotide triphosphate hydrolases"/>
    <property type="match status" value="2"/>
</dbReference>
<dbReference type="OrthoDB" id="2958239at2759"/>
<keyword evidence="4" id="KW-0067">ATP-binding</keyword>
<dbReference type="PANTHER" id="PTHR23077:SF171">
    <property type="entry name" value="NUCLEAR VALOSIN-CONTAINING PROTEIN-LIKE"/>
    <property type="match status" value="1"/>
</dbReference>
<dbReference type="GO" id="GO:0030970">
    <property type="term" value="P:retrograde protein transport, ER to cytosol"/>
    <property type="evidence" value="ECO:0007669"/>
    <property type="project" value="TreeGrafter"/>
</dbReference>
<dbReference type="GO" id="GO:0034098">
    <property type="term" value="C:VCP-NPL4-UFD1 AAA ATPase complex"/>
    <property type="evidence" value="ECO:0007669"/>
    <property type="project" value="TreeGrafter"/>
</dbReference>
<evidence type="ECO:0000313" key="8">
    <source>
        <dbReference type="EMBL" id="KAJ3515596.1"/>
    </source>
</evidence>
<dbReference type="InterPro" id="IPR027417">
    <property type="entry name" value="P-loop_NTPase"/>
</dbReference>
<gene>
    <name evidence="8" type="ORF">NLJ89_g1662</name>
</gene>
<dbReference type="FunFam" id="3.40.50.300:FF:000018">
    <property type="entry name" value="Cell division control 48"/>
    <property type="match status" value="1"/>
</dbReference>
<dbReference type="Gene3D" id="1.10.8.60">
    <property type="match status" value="2"/>
</dbReference>
<dbReference type="InterPro" id="IPR003338">
    <property type="entry name" value="CDC4_N-term_subdom"/>
</dbReference>
<feature type="domain" description="AAA+ ATPase" evidence="6">
    <location>
        <begin position="530"/>
        <end position="664"/>
    </location>
</feature>
<dbReference type="GO" id="GO:0097352">
    <property type="term" value="P:autophagosome maturation"/>
    <property type="evidence" value="ECO:0007669"/>
    <property type="project" value="TreeGrafter"/>
</dbReference>
<feature type="domain" description="CDC48 N-terminal subdomain" evidence="7">
    <location>
        <begin position="333"/>
        <end position="417"/>
    </location>
</feature>
<dbReference type="PROSITE" id="PS00674">
    <property type="entry name" value="AAA"/>
    <property type="match status" value="1"/>
</dbReference>
<name>A0A9W8MZL5_9AGAR</name>
<dbReference type="InterPro" id="IPR003959">
    <property type="entry name" value="ATPase_AAA_core"/>
</dbReference>
<proteinExistence type="inferred from homology"/>
<dbReference type="Proteomes" id="UP001148786">
    <property type="component" value="Unassembled WGS sequence"/>
</dbReference>
<keyword evidence="9" id="KW-1185">Reference proteome</keyword>
<evidence type="ECO:0000259" key="6">
    <source>
        <dbReference type="SMART" id="SM00382"/>
    </source>
</evidence>
<dbReference type="EMBL" id="JANKHO010000089">
    <property type="protein sequence ID" value="KAJ3515596.1"/>
    <property type="molecule type" value="Genomic_DNA"/>
</dbReference>
<dbReference type="SUPFAM" id="SSF50692">
    <property type="entry name" value="ADC-like"/>
    <property type="match status" value="1"/>
</dbReference>
<sequence>MDDFRFALNSSSPSALRDTLVEMPRVEWSDIGGLEGPIQELREMVQWPIIHADKFKAVGLSPSRGVLLYGPPGTGKTLLAKAVASECGVNFIAIKVEAHSYVVFERYFRSQSPELLSRWFGESEANVRDLFAKARAVAPCLVFFDELDSLARVRSRGTSSDSGTSDRVLKQLLAKMDGIHAKENVLVLVLAATNRPDEIDPAFLRPGRLDRLLSIPLPDRPARLSILKAHLRKSYISPDISEYLESLAQKTDGFSGADLMDVSRRAAHLALRDSTRSETLRSDTNILEIDERETTTCFVARKHLDEALRDTRPSVTEQTTRIYEMFAKNFHLRLTVADASKIQDKPVQFAAMHVSSMESLSLRRSGPILVEGERGSRTILACTDVECSSDQIGMHEVARANLQVELGDQVTVFSPGADEEAVSISVLPLEDCHENGSSDVEGAVKKYFKEAGEKYLPFHEGNIFITENGIRFKVLSIKPSPFSTVTERTRVEFGDGYWTVGGCRPQIEKIRSWVENPLCCPRSSNTSSGPPCGVLLFGQPGTGRHSFARAVANELQASFYPISTLDLRYNDAIIRRAEEEAEKRNAPVIIFIDDIDAIGSNHENQKEGRGVESGVLMRLLDLMDRLKAHSNVIFFAATDRPQHLDSRLTYSGRFERELDFNIPDVEGRLEILRIHTRRMRLDDDVNLKIIAEETEGFVAANVAALCHKAASNRGADEGVQMKDFQAVLPLCCPTSPRVTTSMNSDDRARKSGHIGFNAESIQSSNVILTINNYTNGPMDDRDNAGGRHDATVAQAMRDGIDSYAPPSSTLNGACAAPRKEEVLASDKRQFTLAEAQQPADHSLDRHKKARTREKGQRKKGQNTSNLGQAEERKESATTVLGEKSEDVIDRYNQSEPSGTSANDSEISAANPSTASPGTRGSVTFPSPALVDNPRSVVASDNPPEVETTPPFTEYTTTSNIDLQGTSKRTLMLTRIPMFGRALLAVNIVRNSQDPAVRMLNPPFSRLSPQLRDNIVDHCANLTAWWIHIANLALADRAFTARCRTHTFKEFTIRDACQSDEDFEKIVKTKWRVLDNDPSLARLVQGINISVCTNERTALLSSDTLMEVFKILGETPIERKVRFEWAAGRENLADPEGLVKSLSSLSSSLTILHLRGWSNIPLEVFRVCSNLKNLILEEVIPADDPGSSQHDSAAELPKLERLEYREGHEIIKLFSSPESDRLVDLSNLRILKASPHEPEDMKCLQPILDMTSETLEELYLTNFSVGGRIQDGKLIPLQKLVNLKSVKKLCKIGMLPLIDCKTKKVTILSDLCAVLNTMPDSNAIHTVIFEVGIIGKQPFKACLDQDWDGLCQQLVRISAGKALKFSLFTSVYADGFDAVKPGSARLYEKIDEKIRNALADHPRISFLPLNSISQWEPL</sequence>
<feature type="domain" description="AAA+ ATPase" evidence="6">
    <location>
        <begin position="62"/>
        <end position="219"/>
    </location>
</feature>
<dbReference type="InterPro" id="IPR041569">
    <property type="entry name" value="AAA_lid_3"/>
</dbReference>
<evidence type="ECO:0000256" key="1">
    <source>
        <dbReference type="ARBA" id="ARBA00006914"/>
    </source>
</evidence>
<evidence type="ECO:0000313" key="9">
    <source>
        <dbReference type="Proteomes" id="UP001148786"/>
    </source>
</evidence>
<feature type="compositionally biased region" description="Polar residues" evidence="5">
    <location>
        <begin position="891"/>
        <end position="924"/>
    </location>
</feature>
<dbReference type="SMART" id="SM01073">
    <property type="entry name" value="CDC48_N"/>
    <property type="match status" value="1"/>
</dbReference>
<evidence type="ECO:0000256" key="3">
    <source>
        <dbReference type="ARBA" id="ARBA00022741"/>
    </source>
</evidence>
<dbReference type="Pfam" id="PF00004">
    <property type="entry name" value="AAA"/>
    <property type="match status" value="2"/>
</dbReference>
<dbReference type="SUPFAM" id="SSF52540">
    <property type="entry name" value="P-loop containing nucleoside triphosphate hydrolases"/>
    <property type="match status" value="2"/>
</dbReference>
<dbReference type="SUPFAM" id="SSF54585">
    <property type="entry name" value="Cdc48 domain 2-like"/>
    <property type="match status" value="1"/>
</dbReference>
<evidence type="ECO:0000259" key="7">
    <source>
        <dbReference type="SMART" id="SM01073"/>
    </source>
</evidence>
<dbReference type="InterPro" id="IPR003593">
    <property type="entry name" value="AAA+_ATPase"/>
</dbReference>